<keyword evidence="8 10" id="KW-0472">Membrane</keyword>
<evidence type="ECO:0000256" key="8">
    <source>
        <dbReference type="ARBA" id="ARBA00023136"/>
    </source>
</evidence>
<evidence type="ECO:0000256" key="7">
    <source>
        <dbReference type="ARBA" id="ARBA00023065"/>
    </source>
</evidence>
<organism evidence="11 12">
    <name type="scientific">Novipirellula herctigrandis</name>
    <dbReference type="NCBI Taxonomy" id="2527986"/>
    <lineage>
        <taxon>Bacteria</taxon>
        <taxon>Pseudomonadati</taxon>
        <taxon>Planctomycetota</taxon>
        <taxon>Planctomycetia</taxon>
        <taxon>Pirellulales</taxon>
        <taxon>Pirellulaceae</taxon>
        <taxon>Novipirellula</taxon>
    </lineage>
</organism>
<evidence type="ECO:0000256" key="6">
    <source>
        <dbReference type="ARBA" id="ARBA00022989"/>
    </source>
</evidence>
<comment type="subcellular location">
    <subcellularLocation>
        <location evidence="1 10">Cell membrane</location>
        <topology evidence="1 10">Multi-pass membrane protein</topology>
    </subcellularLocation>
</comment>
<evidence type="ECO:0000256" key="3">
    <source>
        <dbReference type="ARBA" id="ARBA00022448"/>
    </source>
</evidence>
<dbReference type="PANTHER" id="PTHR30266">
    <property type="entry name" value="MECHANOSENSITIVE CHANNEL MSCL"/>
    <property type="match status" value="1"/>
</dbReference>
<evidence type="ECO:0000256" key="10">
    <source>
        <dbReference type="HAMAP-Rule" id="MF_00115"/>
    </source>
</evidence>
<dbReference type="AlphaFoldDB" id="A0A5C5Z874"/>
<dbReference type="InterPro" id="IPR019823">
    <property type="entry name" value="Mechanosensitive_channel_CS"/>
</dbReference>
<dbReference type="PANTHER" id="PTHR30266:SF2">
    <property type="entry name" value="LARGE-CONDUCTANCE MECHANOSENSITIVE CHANNEL"/>
    <property type="match status" value="1"/>
</dbReference>
<comment type="function">
    <text evidence="10">Channel that opens in response to stretch forces in the membrane lipid bilayer. May participate in the regulation of osmotic pressure changes within the cell.</text>
</comment>
<keyword evidence="6 10" id="KW-1133">Transmembrane helix</keyword>
<gene>
    <name evidence="10 11" type="primary">mscL</name>
    <name evidence="11" type="ORF">CA13_45040</name>
</gene>
<reference evidence="11 12" key="1">
    <citation type="submission" date="2019-02" db="EMBL/GenBank/DDBJ databases">
        <title>Deep-cultivation of Planctomycetes and their phenomic and genomic characterization uncovers novel biology.</title>
        <authorList>
            <person name="Wiegand S."/>
            <person name="Jogler M."/>
            <person name="Boedeker C."/>
            <person name="Pinto D."/>
            <person name="Vollmers J."/>
            <person name="Rivas-Marin E."/>
            <person name="Kohn T."/>
            <person name="Peeters S.H."/>
            <person name="Heuer A."/>
            <person name="Rast P."/>
            <person name="Oberbeckmann S."/>
            <person name="Bunk B."/>
            <person name="Jeske O."/>
            <person name="Meyerdierks A."/>
            <person name="Storesund J.E."/>
            <person name="Kallscheuer N."/>
            <person name="Luecker S."/>
            <person name="Lage O.M."/>
            <person name="Pohl T."/>
            <person name="Merkel B.J."/>
            <person name="Hornburger P."/>
            <person name="Mueller R.-W."/>
            <person name="Bruemmer F."/>
            <person name="Labrenz M."/>
            <person name="Spormann A.M."/>
            <person name="Op Den Camp H."/>
            <person name="Overmann J."/>
            <person name="Amann R."/>
            <person name="Jetten M.S.M."/>
            <person name="Mascher T."/>
            <person name="Medema M.H."/>
            <person name="Devos D.P."/>
            <person name="Kaster A.-K."/>
            <person name="Ovreas L."/>
            <person name="Rohde M."/>
            <person name="Galperin M.Y."/>
            <person name="Jogler C."/>
        </authorList>
    </citation>
    <scope>NUCLEOTIDE SEQUENCE [LARGE SCALE GENOMIC DNA]</scope>
    <source>
        <strain evidence="11 12">CA13</strain>
    </source>
</reference>
<proteinExistence type="inferred from homology"/>
<keyword evidence="4 10" id="KW-1003">Cell membrane</keyword>
<dbReference type="SUPFAM" id="SSF81330">
    <property type="entry name" value="Gated mechanosensitive channel"/>
    <property type="match status" value="1"/>
</dbReference>
<keyword evidence="9 10" id="KW-0407">Ion channel</keyword>
<feature type="transmembrane region" description="Helical" evidence="10">
    <location>
        <begin position="16"/>
        <end position="33"/>
    </location>
</feature>
<protein>
    <recommendedName>
        <fullName evidence="10">Large-conductance mechanosensitive channel</fullName>
    </recommendedName>
</protein>
<comment type="subunit">
    <text evidence="10">Homopentamer.</text>
</comment>
<evidence type="ECO:0000313" key="11">
    <source>
        <dbReference type="EMBL" id="TWT83041.1"/>
    </source>
</evidence>
<evidence type="ECO:0000256" key="4">
    <source>
        <dbReference type="ARBA" id="ARBA00022475"/>
    </source>
</evidence>
<feature type="transmembrane region" description="Helical" evidence="10">
    <location>
        <begin position="77"/>
        <end position="100"/>
    </location>
</feature>
<comment type="caution">
    <text evidence="11">The sequence shown here is derived from an EMBL/GenBank/DDBJ whole genome shotgun (WGS) entry which is preliminary data.</text>
</comment>
<dbReference type="InterPro" id="IPR037673">
    <property type="entry name" value="MSC/AndL"/>
</dbReference>
<dbReference type="InterPro" id="IPR001185">
    <property type="entry name" value="MS_channel"/>
</dbReference>
<accession>A0A5C5Z874</accession>
<keyword evidence="12" id="KW-1185">Reference proteome</keyword>
<dbReference type="EMBL" id="SJPJ01000001">
    <property type="protein sequence ID" value="TWT83041.1"/>
    <property type="molecule type" value="Genomic_DNA"/>
</dbReference>
<dbReference type="OrthoDB" id="9810350at2"/>
<evidence type="ECO:0000256" key="2">
    <source>
        <dbReference type="ARBA" id="ARBA00007254"/>
    </source>
</evidence>
<dbReference type="Proteomes" id="UP000315010">
    <property type="component" value="Unassembled WGS sequence"/>
</dbReference>
<evidence type="ECO:0000256" key="9">
    <source>
        <dbReference type="ARBA" id="ARBA00023303"/>
    </source>
</evidence>
<evidence type="ECO:0000313" key="12">
    <source>
        <dbReference type="Proteomes" id="UP000315010"/>
    </source>
</evidence>
<evidence type="ECO:0000256" key="5">
    <source>
        <dbReference type="ARBA" id="ARBA00022692"/>
    </source>
</evidence>
<keyword evidence="7 10" id="KW-0406">Ion transport</keyword>
<dbReference type="PRINTS" id="PR01264">
    <property type="entry name" value="MECHCHANNEL"/>
</dbReference>
<dbReference type="InterPro" id="IPR036019">
    <property type="entry name" value="MscL_channel"/>
</dbReference>
<keyword evidence="3 10" id="KW-0813">Transport</keyword>
<dbReference type="GO" id="GO:0008381">
    <property type="term" value="F:mechanosensitive monoatomic ion channel activity"/>
    <property type="evidence" value="ECO:0007669"/>
    <property type="project" value="UniProtKB-UniRule"/>
</dbReference>
<dbReference type="Pfam" id="PF01741">
    <property type="entry name" value="MscL"/>
    <property type="match status" value="1"/>
</dbReference>
<dbReference type="NCBIfam" id="TIGR00220">
    <property type="entry name" value="mscL"/>
    <property type="match status" value="1"/>
</dbReference>
<dbReference type="Gene3D" id="1.10.1200.120">
    <property type="entry name" value="Large-conductance mechanosensitive channel, MscL, domain 1"/>
    <property type="match status" value="1"/>
</dbReference>
<comment type="similarity">
    <text evidence="2 10">Belongs to the MscL family.</text>
</comment>
<dbReference type="RefSeq" id="WP_146399934.1">
    <property type="nucleotide sequence ID" value="NZ_SJPJ01000001.1"/>
</dbReference>
<keyword evidence="5 10" id="KW-0812">Transmembrane</keyword>
<name>A0A5C5Z874_9BACT</name>
<feature type="transmembrane region" description="Helical" evidence="10">
    <location>
        <begin position="40"/>
        <end position="57"/>
    </location>
</feature>
<dbReference type="PROSITE" id="PS01327">
    <property type="entry name" value="MSCL"/>
    <property type="match status" value="1"/>
</dbReference>
<dbReference type="HAMAP" id="MF_00115">
    <property type="entry name" value="MscL"/>
    <property type="match status" value="1"/>
</dbReference>
<dbReference type="GO" id="GO:0005886">
    <property type="term" value="C:plasma membrane"/>
    <property type="evidence" value="ECO:0007669"/>
    <property type="project" value="UniProtKB-SubCell"/>
</dbReference>
<sequence length="132" mass="14244">MSFIQDFKDFAFKGNLIDMAVGIIMGSAAAAIVKSFIDNIVSPLIAVIAGVPDMSSLKMPLGKMIENADGEQVQAAIHYGSFIQNVIDFTILAFVIFVALKVAAKWMKKAEEEAPPAADIVLLTEIRDALKK</sequence>
<evidence type="ECO:0000256" key="1">
    <source>
        <dbReference type="ARBA" id="ARBA00004651"/>
    </source>
</evidence>